<evidence type="ECO:0000313" key="2">
    <source>
        <dbReference type="EMBL" id="KAL3269407.1"/>
    </source>
</evidence>
<organism evidence="2 3">
    <name type="scientific">Cryptolaemus montrouzieri</name>
    <dbReference type="NCBI Taxonomy" id="559131"/>
    <lineage>
        <taxon>Eukaryota</taxon>
        <taxon>Metazoa</taxon>
        <taxon>Ecdysozoa</taxon>
        <taxon>Arthropoda</taxon>
        <taxon>Hexapoda</taxon>
        <taxon>Insecta</taxon>
        <taxon>Pterygota</taxon>
        <taxon>Neoptera</taxon>
        <taxon>Endopterygota</taxon>
        <taxon>Coleoptera</taxon>
        <taxon>Polyphaga</taxon>
        <taxon>Cucujiformia</taxon>
        <taxon>Coccinelloidea</taxon>
        <taxon>Coccinellidae</taxon>
        <taxon>Scymninae</taxon>
        <taxon>Scymnini</taxon>
        <taxon>Cryptolaemus</taxon>
    </lineage>
</organism>
<dbReference type="Proteomes" id="UP001516400">
    <property type="component" value="Unassembled WGS sequence"/>
</dbReference>
<dbReference type="EMBL" id="JABFTP020000021">
    <property type="protein sequence ID" value="KAL3269407.1"/>
    <property type="molecule type" value="Genomic_DNA"/>
</dbReference>
<feature type="coiled-coil region" evidence="1">
    <location>
        <begin position="11"/>
        <end position="66"/>
    </location>
</feature>
<proteinExistence type="predicted"/>
<evidence type="ECO:0000313" key="3">
    <source>
        <dbReference type="Proteomes" id="UP001516400"/>
    </source>
</evidence>
<protein>
    <submittedName>
        <fullName evidence="2">Uncharacterized protein</fullName>
    </submittedName>
</protein>
<evidence type="ECO:0000256" key="1">
    <source>
        <dbReference type="SAM" id="Coils"/>
    </source>
</evidence>
<keyword evidence="1" id="KW-0175">Coiled coil</keyword>
<keyword evidence="3" id="KW-1185">Reference proteome</keyword>
<comment type="caution">
    <text evidence="2">The sequence shown here is derived from an EMBL/GenBank/DDBJ whole genome shotgun (WGS) entry which is preliminary data.</text>
</comment>
<accession>A0ABD2MT47</accession>
<sequence length="151" mass="17496">MEISDQEEPKLSNLMSVLQGINEKLDDLTEKYNELTKINEKLQVEINDLRKQFSSIQSENNQIEQRKLKNIIVVTGFPICATQRPEGAFMKVMKHMKLMEKISPNDFTCKPLINPTKKPPTKYVAIRVEFNQESSKSDLLNATNINKRTWL</sequence>
<dbReference type="AlphaFoldDB" id="A0ABD2MT47"/>
<gene>
    <name evidence="2" type="ORF">HHI36_008477</name>
</gene>
<reference evidence="2 3" key="1">
    <citation type="journal article" date="2021" name="BMC Biol.">
        <title>Horizontally acquired antibacterial genes associated with adaptive radiation of ladybird beetles.</title>
        <authorList>
            <person name="Li H.S."/>
            <person name="Tang X.F."/>
            <person name="Huang Y.H."/>
            <person name="Xu Z.Y."/>
            <person name="Chen M.L."/>
            <person name="Du X.Y."/>
            <person name="Qiu B.Y."/>
            <person name="Chen P.T."/>
            <person name="Zhang W."/>
            <person name="Slipinski A."/>
            <person name="Escalona H.E."/>
            <person name="Waterhouse R.M."/>
            <person name="Zwick A."/>
            <person name="Pang H."/>
        </authorList>
    </citation>
    <scope>NUCLEOTIDE SEQUENCE [LARGE SCALE GENOMIC DNA]</scope>
    <source>
        <strain evidence="2">SYSU2018</strain>
    </source>
</reference>
<name>A0ABD2MT47_9CUCU</name>